<dbReference type="PANTHER" id="PTHR43157:SF35">
    <property type="entry name" value="DEHYDROGENASE_REDUCTASE FAMILY PROTEIN, PUTATIVE-RELATED"/>
    <property type="match status" value="1"/>
</dbReference>
<dbReference type="EMBL" id="CAJSTJ010000162">
    <property type="protein sequence ID" value="CAG7563897.1"/>
    <property type="molecule type" value="Genomic_DNA"/>
</dbReference>
<comment type="caution">
    <text evidence="2">The sequence shown here is derived from an EMBL/GenBank/DDBJ whole genome shotgun (WGS) entry which is preliminary data.</text>
</comment>
<gene>
    <name evidence="2" type="ORF">FEQUK3_LOCUS9588</name>
</gene>
<dbReference type="InterPro" id="IPR002347">
    <property type="entry name" value="SDR_fam"/>
</dbReference>
<evidence type="ECO:0000313" key="3">
    <source>
        <dbReference type="Proteomes" id="UP000693738"/>
    </source>
</evidence>
<keyword evidence="1" id="KW-0560">Oxidoreductase</keyword>
<protein>
    <submittedName>
        <fullName evidence="2">Uncharacterized protein</fullName>
    </submittedName>
</protein>
<name>A0A8J2J033_FUSEQ</name>
<dbReference type="AlphaFoldDB" id="A0A8J2J033"/>
<accession>A0A8J2J033</accession>
<organism evidence="2 3">
    <name type="scientific">Fusarium equiseti</name>
    <name type="common">Fusarium scirpi</name>
    <dbReference type="NCBI Taxonomy" id="61235"/>
    <lineage>
        <taxon>Eukaryota</taxon>
        <taxon>Fungi</taxon>
        <taxon>Dikarya</taxon>
        <taxon>Ascomycota</taxon>
        <taxon>Pezizomycotina</taxon>
        <taxon>Sordariomycetes</taxon>
        <taxon>Hypocreomycetidae</taxon>
        <taxon>Hypocreales</taxon>
        <taxon>Nectriaceae</taxon>
        <taxon>Fusarium</taxon>
        <taxon>Fusarium incarnatum-equiseti species complex</taxon>
    </lineage>
</organism>
<dbReference type="PANTHER" id="PTHR43157">
    <property type="entry name" value="PHOSPHATIDYLINOSITOL-GLYCAN BIOSYNTHESIS CLASS F PROTEIN-RELATED"/>
    <property type="match status" value="1"/>
</dbReference>
<proteinExistence type="predicted"/>
<evidence type="ECO:0000313" key="2">
    <source>
        <dbReference type="EMBL" id="CAG7563897.1"/>
    </source>
</evidence>
<dbReference type="Proteomes" id="UP000693738">
    <property type="component" value="Unassembled WGS sequence"/>
</dbReference>
<dbReference type="GO" id="GO:0016491">
    <property type="term" value="F:oxidoreductase activity"/>
    <property type="evidence" value="ECO:0007669"/>
    <property type="project" value="UniProtKB-KW"/>
</dbReference>
<reference evidence="2" key="1">
    <citation type="submission" date="2021-05" db="EMBL/GenBank/DDBJ databases">
        <authorList>
            <person name="Khan N."/>
        </authorList>
    </citation>
    <scope>NUCLEOTIDE SEQUENCE</scope>
</reference>
<evidence type="ECO:0000256" key="1">
    <source>
        <dbReference type="ARBA" id="ARBA00023002"/>
    </source>
</evidence>
<sequence length="348" mass="38173">MPSKNNPEHPTLSKSLPPLPNFWLPTFIRNQFLTTIPLPTYPQIQSKTAIITGSNTGLGFEASRQLISIGLSHLIMGVRNLEKGKEAAKKLEQEGKGAKIDVWELDMCEYDSIRAFAKKCETLESVDFVILNAGLSPSKFETVKETGHELAVQVNHFSTALLTLLLIPILKTKSPNSHISIVNSLTAHLCTFPNHKQNPLLPSFDDPTNFISPSERYGVSKLLNQLFIVRLSEKVSADDVVINMVDPGLTSGTNLGGHHDAKGLGGMIVRMILKMVGRRVEEGAATYADAVFGHGKESHGCFLMSCEIAPLAGWYYTHGDVLVDQVWNETLQELHAAGFEDEISALVT</sequence>
<dbReference type="Pfam" id="PF00106">
    <property type="entry name" value="adh_short"/>
    <property type="match status" value="1"/>
</dbReference>